<evidence type="ECO:0000256" key="4">
    <source>
        <dbReference type="ARBA" id="ARBA00022989"/>
    </source>
</evidence>
<keyword evidence="3 6" id="KW-0812">Transmembrane</keyword>
<organism evidence="7">
    <name type="scientific">uncultured bacterium G1</name>
    <dbReference type="NCBI Taxonomy" id="1821258"/>
    <lineage>
        <taxon>Bacteria</taxon>
        <taxon>environmental samples</taxon>
    </lineage>
</organism>
<evidence type="ECO:0000256" key="2">
    <source>
        <dbReference type="ARBA" id="ARBA00022475"/>
    </source>
</evidence>
<evidence type="ECO:0000256" key="3">
    <source>
        <dbReference type="ARBA" id="ARBA00022692"/>
    </source>
</evidence>
<feature type="transmembrane region" description="Helical" evidence="6">
    <location>
        <begin position="61"/>
        <end position="82"/>
    </location>
</feature>
<proteinExistence type="predicted"/>
<name>A0A173DXK9_9BACT</name>
<reference evidence="7" key="1">
    <citation type="submission" date="2016-03" db="EMBL/GenBank/DDBJ databases">
        <title>Improved glycerol to ethanol conversion by E. coli using a metagenomic fragment isolated from an anaerobic reactor.</title>
        <authorList>
            <person name="Loaces I."/>
            <person name="Rodriguez C."/>
            <person name="Amarelle V."/>
            <person name="Fabiano E."/>
            <person name="Noya F."/>
        </authorList>
    </citation>
    <scope>NUCLEOTIDE SEQUENCE</scope>
</reference>
<evidence type="ECO:0000256" key="1">
    <source>
        <dbReference type="ARBA" id="ARBA00004651"/>
    </source>
</evidence>
<keyword evidence="5 6" id="KW-0472">Membrane</keyword>
<evidence type="ECO:0000313" key="7">
    <source>
        <dbReference type="EMBL" id="ANG65654.1"/>
    </source>
</evidence>
<dbReference type="GO" id="GO:0005886">
    <property type="term" value="C:plasma membrane"/>
    <property type="evidence" value="ECO:0007669"/>
    <property type="project" value="UniProtKB-SubCell"/>
</dbReference>
<dbReference type="EMBL" id="KU952095">
    <property type="protein sequence ID" value="ANG65654.1"/>
    <property type="molecule type" value="Genomic_DNA"/>
</dbReference>
<dbReference type="PIRSF" id="PIRSF035875">
    <property type="entry name" value="RNase_BN"/>
    <property type="match status" value="1"/>
</dbReference>
<protein>
    <submittedName>
        <fullName evidence="7">Uncharacterized protein</fullName>
    </submittedName>
</protein>
<dbReference type="PANTHER" id="PTHR30213">
    <property type="entry name" value="INNER MEMBRANE PROTEIN YHJD"/>
    <property type="match status" value="1"/>
</dbReference>
<dbReference type="AlphaFoldDB" id="A0A173DXK9"/>
<evidence type="ECO:0000256" key="5">
    <source>
        <dbReference type="ARBA" id="ARBA00023136"/>
    </source>
</evidence>
<sequence>MRLFFARIRDIFHILAKFLTKDIWALDFSELSTARKNMIKSLQAILLTARDFARDRVGREAIALSWFTTLAFVPMIAVILFISNGFGFDQYLYNTLTESFPTNTQLVQVIIEYARNMIKETESGTFGWISFLSFVWTIVWLMINIEIAFNRIWCVREPRKLWRRVTVYFAIMFVTPFVLILLFSGWAWYARFIGLLEGHLGMFNFITTNMFWLAFYGVVVLALSVMYKFIPHAKVRYGSA</sequence>
<keyword evidence="2" id="KW-1003">Cell membrane</keyword>
<gene>
    <name evidence="7" type="primary">G1_8</name>
</gene>
<dbReference type="InterPro" id="IPR017039">
    <property type="entry name" value="Virul_fac_BrkB"/>
</dbReference>
<dbReference type="Pfam" id="PF03631">
    <property type="entry name" value="Virul_fac_BrkB"/>
    <property type="match status" value="1"/>
</dbReference>
<feature type="transmembrane region" description="Helical" evidence="6">
    <location>
        <begin position="125"/>
        <end position="145"/>
    </location>
</feature>
<keyword evidence="4 6" id="KW-1133">Transmembrane helix</keyword>
<evidence type="ECO:0000256" key="6">
    <source>
        <dbReference type="SAM" id="Phobius"/>
    </source>
</evidence>
<accession>A0A173DXK9</accession>
<feature type="transmembrane region" description="Helical" evidence="6">
    <location>
        <begin position="209"/>
        <end position="230"/>
    </location>
</feature>
<feature type="transmembrane region" description="Helical" evidence="6">
    <location>
        <begin position="165"/>
        <end position="189"/>
    </location>
</feature>
<comment type="subcellular location">
    <subcellularLocation>
        <location evidence="1">Cell membrane</location>
        <topology evidence="1">Multi-pass membrane protein</topology>
    </subcellularLocation>
</comment>
<dbReference type="PANTHER" id="PTHR30213:SF0">
    <property type="entry name" value="UPF0761 MEMBRANE PROTEIN YIHY"/>
    <property type="match status" value="1"/>
</dbReference>